<keyword evidence="1" id="KW-0732">Signal</keyword>
<feature type="chain" id="PRO_5037426578" evidence="1">
    <location>
        <begin position="19"/>
        <end position="166"/>
    </location>
</feature>
<proteinExistence type="predicted"/>
<comment type="caution">
    <text evidence="3">The sequence shown here is derived from an EMBL/GenBank/DDBJ whole genome shotgun (WGS) entry which is preliminary data.</text>
</comment>
<evidence type="ECO:0000256" key="1">
    <source>
        <dbReference type="SAM" id="SignalP"/>
    </source>
</evidence>
<protein>
    <submittedName>
        <fullName evidence="3">YceI family protein</fullName>
    </submittedName>
</protein>
<sequence length="166" mass="18847">MKHLLYFLFYFAATSLSAQTNTLVILGKTNVNTFKCTNTGFNHVVDLDSKSAQSFSLAVDDFDCRNRMMTADFRKTLHADTHPKMSVKFIKLRKINTSNYYAAQIEVRLMNRAKLYDVTFFSDDRVLQGSKTVKFSDFGITPPKRMGGTIQVKDTLDLSFSLLAKS</sequence>
<dbReference type="Pfam" id="PF04264">
    <property type="entry name" value="YceI"/>
    <property type="match status" value="1"/>
</dbReference>
<reference evidence="3" key="1">
    <citation type="submission" date="2020-11" db="EMBL/GenBank/DDBJ databases">
        <title>Genome seq and assembly of Planobacterium sp.</title>
        <authorList>
            <person name="Chhetri G."/>
        </authorList>
    </citation>
    <scope>NUCLEOTIDE SEQUENCE</scope>
    <source>
        <strain evidence="3">GCR5</strain>
    </source>
</reference>
<evidence type="ECO:0000313" key="4">
    <source>
        <dbReference type="Proteomes" id="UP000694480"/>
    </source>
</evidence>
<evidence type="ECO:0000313" key="3">
    <source>
        <dbReference type="EMBL" id="MBF5028001.1"/>
    </source>
</evidence>
<dbReference type="SUPFAM" id="SSF101874">
    <property type="entry name" value="YceI-like"/>
    <property type="match status" value="1"/>
</dbReference>
<feature type="domain" description="Lipid/polyisoprenoid-binding YceI-like" evidence="2">
    <location>
        <begin position="32"/>
        <end position="162"/>
    </location>
</feature>
<dbReference type="InterPro" id="IPR036761">
    <property type="entry name" value="TTHA0802/YceI-like_sf"/>
</dbReference>
<organism evidence="3 4">
    <name type="scientific">Planobacterium oryzisoli</name>
    <dbReference type="NCBI Taxonomy" id="2771435"/>
    <lineage>
        <taxon>Bacteria</taxon>
        <taxon>Pseudomonadati</taxon>
        <taxon>Bacteroidota</taxon>
        <taxon>Flavobacteriia</taxon>
        <taxon>Flavobacteriales</taxon>
        <taxon>Weeksellaceae</taxon>
        <taxon>Chryseobacterium group</taxon>
        <taxon>Chryseobacterium</taxon>
    </lineage>
</organism>
<feature type="signal peptide" evidence="1">
    <location>
        <begin position="1"/>
        <end position="18"/>
    </location>
</feature>
<dbReference type="InterPro" id="IPR007372">
    <property type="entry name" value="Lipid/polyisoprenoid-bd_YceI"/>
</dbReference>
<dbReference type="EMBL" id="JADKYY010000013">
    <property type="protein sequence ID" value="MBF5028001.1"/>
    <property type="molecule type" value="Genomic_DNA"/>
</dbReference>
<accession>A0A930YXD3</accession>
<gene>
    <name evidence="3" type="ORF">IC612_09350</name>
</gene>
<dbReference type="Proteomes" id="UP000694480">
    <property type="component" value="Unassembled WGS sequence"/>
</dbReference>
<dbReference type="AlphaFoldDB" id="A0A930YXD3"/>
<name>A0A930YXD3_9FLAO</name>
<keyword evidence="4" id="KW-1185">Reference proteome</keyword>
<evidence type="ECO:0000259" key="2">
    <source>
        <dbReference type="Pfam" id="PF04264"/>
    </source>
</evidence>
<dbReference type="Gene3D" id="2.40.128.110">
    <property type="entry name" value="Lipid/polyisoprenoid-binding, YceI-like"/>
    <property type="match status" value="1"/>
</dbReference>
<dbReference type="RefSeq" id="WP_194739925.1">
    <property type="nucleotide sequence ID" value="NZ_JADKYY010000013.1"/>
</dbReference>